<dbReference type="OrthoDB" id="3981020at2759"/>
<gene>
    <name evidence="1" type="ORF">WICMUC_001274</name>
</gene>
<comment type="caution">
    <text evidence="1">The sequence shown here is derived from an EMBL/GenBank/DDBJ whole genome shotgun (WGS) entry which is preliminary data.</text>
</comment>
<sequence>MGPDKVKDHEPTLNLNKIIHNNNDINNSNQNFGNINEKNEPPETPTTSFTNIFPGFQRRFSRDTTCSSTSSLYEMNMGEDSTNNNPIHDDHLSHTSSFLRSYDINSTDDDETDIDDDILPRNFGGRYNHFNNNNNNTNYTGNNNNNLTPNISRAKSLFKKNWDLSGTISPTFTKQQQKTHEEFNSHFDHYFSENAPPSSSSTPIFKRLVSKNSLKPQLKSFRRITNDLFHESLPLENEINHENLMLLNLKEEEDILNDKKLNRSRHETTKKKTDIIKMANETWSLKKNSNVSKKDDKLSNHSLLTGSNDVVPEGIGIPGNNVLKKRSFESDSSMDFKRRAVSTSPVSSGFFKRSNFKIMNKASTDLEKMSLR</sequence>
<reference evidence="1" key="2">
    <citation type="submission" date="2021-01" db="EMBL/GenBank/DDBJ databases">
        <authorList>
            <person name="Schikora-Tamarit M.A."/>
        </authorList>
    </citation>
    <scope>NUCLEOTIDE SEQUENCE</scope>
    <source>
        <strain evidence="1">CBS6341</strain>
    </source>
</reference>
<proteinExistence type="predicted"/>
<name>A0A9P8PVB0_9ASCO</name>
<reference evidence="1" key="1">
    <citation type="journal article" date="2021" name="Open Biol.">
        <title>Shared evolutionary footprints suggest mitochondrial oxidative damage underlies multiple complex I losses in fungi.</title>
        <authorList>
            <person name="Schikora-Tamarit M.A."/>
            <person name="Marcet-Houben M."/>
            <person name="Nosek J."/>
            <person name="Gabaldon T."/>
        </authorList>
    </citation>
    <scope>NUCLEOTIDE SEQUENCE</scope>
    <source>
        <strain evidence="1">CBS6341</strain>
    </source>
</reference>
<dbReference type="EMBL" id="JAEUBF010000390">
    <property type="protein sequence ID" value="KAH3679078.1"/>
    <property type="molecule type" value="Genomic_DNA"/>
</dbReference>
<keyword evidence="2" id="KW-1185">Reference proteome</keyword>
<dbReference type="AlphaFoldDB" id="A0A9P8PVB0"/>
<evidence type="ECO:0000313" key="2">
    <source>
        <dbReference type="Proteomes" id="UP000769528"/>
    </source>
</evidence>
<evidence type="ECO:0000313" key="1">
    <source>
        <dbReference type="EMBL" id="KAH3679078.1"/>
    </source>
</evidence>
<accession>A0A9P8PVB0</accession>
<protein>
    <submittedName>
        <fullName evidence="1">Uncharacterized protein</fullName>
    </submittedName>
</protein>
<dbReference type="Proteomes" id="UP000769528">
    <property type="component" value="Unassembled WGS sequence"/>
</dbReference>
<organism evidence="1 2">
    <name type="scientific">Wickerhamomyces mucosus</name>
    <dbReference type="NCBI Taxonomy" id="1378264"/>
    <lineage>
        <taxon>Eukaryota</taxon>
        <taxon>Fungi</taxon>
        <taxon>Dikarya</taxon>
        <taxon>Ascomycota</taxon>
        <taxon>Saccharomycotina</taxon>
        <taxon>Saccharomycetes</taxon>
        <taxon>Phaffomycetales</taxon>
        <taxon>Wickerhamomycetaceae</taxon>
        <taxon>Wickerhamomyces</taxon>
    </lineage>
</organism>